<feature type="region of interest" description="Disordered" evidence="1">
    <location>
        <begin position="343"/>
        <end position="362"/>
    </location>
</feature>
<accession>A0A438G442</accession>
<feature type="compositionally biased region" description="Basic residues" evidence="1">
    <location>
        <begin position="352"/>
        <end position="361"/>
    </location>
</feature>
<reference evidence="2 3" key="1">
    <citation type="journal article" date="2018" name="PLoS Genet.">
        <title>Population sequencing reveals clonal diversity and ancestral inbreeding in the grapevine cultivar Chardonnay.</title>
        <authorList>
            <person name="Roach M.J."/>
            <person name="Johnson D.L."/>
            <person name="Bohlmann J."/>
            <person name="van Vuuren H.J."/>
            <person name="Jones S.J."/>
            <person name="Pretorius I.S."/>
            <person name="Schmidt S.A."/>
            <person name="Borneman A.R."/>
        </authorList>
    </citation>
    <scope>NUCLEOTIDE SEQUENCE [LARGE SCALE GENOMIC DNA]</scope>
    <source>
        <strain evidence="3">cv. Chardonnay</strain>
        <tissue evidence="2">Leaf</tissue>
    </source>
</reference>
<gene>
    <name evidence="2" type="ORF">CK203_064064</name>
</gene>
<feature type="compositionally biased region" description="Basic and acidic residues" evidence="1">
    <location>
        <begin position="432"/>
        <end position="447"/>
    </location>
</feature>
<organism evidence="2 3">
    <name type="scientific">Vitis vinifera</name>
    <name type="common">Grape</name>
    <dbReference type="NCBI Taxonomy" id="29760"/>
    <lineage>
        <taxon>Eukaryota</taxon>
        <taxon>Viridiplantae</taxon>
        <taxon>Streptophyta</taxon>
        <taxon>Embryophyta</taxon>
        <taxon>Tracheophyta</taxon>
        <taxon>Spermatophyta</taxon>
        <taxon>Magnoliopsida</taxon>
        <taxon>eudicotyledons</taxon>
        <taxon>Gunneridae</taxon>
        <taxon>Pentapetalae</taxon>
        <taxon>rosids</taxon>
        <taxon>Vitales</taxon>
        <taxon>Vitaceae</taxon>
        <taxon>Viteae</taxon>
        <taxon>Vitis</taxon>
    </lineage>
</organism>
<dbReference type="AlphaFoldDB" id="A0A438G442"/>
<name>A0A438G442_VITVI</name>
<protein>
    <submittedName>
        <fullName evidence="2">Uncharacterized protein</fullName>
    </submittedName>
</protein>
<evidence type="ECO:0000313" key="2">
    <source>
        <dbReference type="EMBL" id="RVW66972.1"/>
    </source>
</evidence>
<evidence type="ECO:0000313" key="3">
    <source>
        <dbReference type="Proteomes" id="UP000288805"/>
    </source>
</evidence>
<feature type="region of interest" description="Disordered" evidence="1">
    <location>
        <begin position="1"/>
        <end position="22"/>
    </location>
</feature>
<sequence>MMPSRWWQSHHHPAGGWSPDREARHVSSWGVQMELLRIAMRATCHQGGGVPTLSPFNLSILPGQNGVPVALLHLLRVIDPGLGFRFGPPLKMPAKKDVVSSSATGQSGKDASGVVYAERSIDKLNVRQFYERFYIPNGVSIQLVDGEAVSTEKSADNAIYFTKDQFNVGLRFPLPSLFKEFLHFTQIPPAYIHPNIVRVLMGCSILSMLVNLDLSLLEVLFIYSIKKGKADLFSLASHMPSLQLVTHLPDSTRGGAKGHVLVRGVWVGLLEHPERPFSPNRSLVLPGTDKRGHVVEWVEKASFDRLNKLFEITTVERHHQTLLTARNLLAVIQEPHPYITNILPRKLPKQEGKKKKKKTKKTLSQVLCISAPNLEASSPSCRSEPSQSDHTIPESEEEPEATSSFLQLIVFHPGLSSPQPESESAALQVANKPEEMRSPSELSERLMQRHGKRLHVPINLGPPPAKKVCLDRGGEDPAPKVPAPTATRPDGDGAGTSASGPPDAAGSSTAAMVQADALGRSSPAVVGTPMPEGVPGAPTGEEAPVERSSHAAVVPPSWEELMDMLKGVPCFTDAEARHPLGISESAVPPI</sequence>
<proteinExistence type="predicted"/>
<dbReference type="Proteomes" id="UP000288805">
    <property type="component" value="Unassembled WGS sequence"/>
</dbReference>
<feature type="compositionally biased region" description="Low complexity" evidence="1">
    <location>
        <begin position="377"/>
        <end position="388"/>
    </location>
</feature>
<evidence type="ECO:0000256" key="1">
    <source>
        <dbReference type="SAM" id="MobiDB-lite"/>
    </source>
</evidence>
<dbReference type="EMBL" id="QGNW01000612">
    <property type="protein sequence ID" value="RVW66972.1"/>
    <property type="molecule type" value="Genomic_DNA"/>
</dbReference>
<feature type="region of interest" description="Disordered" evidence="1">
    <location>
        <begin position="375"/>
        <end position="552"/>
    </location>
</feature>
<feature type="compositionally biased region" description="Low complexity" evidence="1">
    <location>
        <begin position="495"/>
        <end position="511"/>
    </location>
</feature>
<feature type="compositionally biased region" description="Basic and acidic residues" evidence="1">
    <location>
        <begin position="468"/>
        <end position="478"/>
    </location>
</feature>
<comment type="caution">
    <text evidence="2">The sequence shown here is derived from an EMBL/GenBank/DDBJ whole genome shotgun (WGS) entry which is preliminary data.</text>
</comment>